<evidence type="ECO:0000259" key="1">
    <source>
        <dbReference type="PROSITE" id="PS51186"/>
    </source>
</evidence>
<name>A0A0S7YB76_UNCT6</name>
<comment type="caution">
    <text evidence="2">The sequence shown here is derived from an EMBL/GenBank/DDBJ whole genome shotgun (WGS) entry which is preliminary data.</text>
</comment>
<dbReference type="Pfam" id="PF00583">
    <property type="entry name" value="Acetyltransf_1"/>
    <property type="match status" value="1"/>
</dbReference>
<dbReference type="Gene3D" id="3.40.630.30">
    <property type="match status" value="1"/>
</dbReference>
<dbReference type="Proteomes" id="UP000051012">
    <property type="component" value="Unassembled WGS sequence"/>
</dbReference>
<dbReference type="GO" id="GO:0016747">
    <property type="term" value="F:acyltransferase activity, transferring groups other than amino-acyl groups"/>
    <property type="evidence" value="ECO:0007669"/>
    <property type="project" value="InterPro"/>
</dbReference>
<accession>A0A0S7YB76</accession>
<dbReference type="CDD" id="cd04301">
    <property type="entry name" value="NAT_SF"/>
    <property type="match status" value="1"/>
</dbReference>
<reference evidence="2 3" key="1">
    <citation type="journal article" date="2015" name="Microbiome">
        <title>Genomic resolution of linkages in carbon, nitrogen, and sulfur cycling among widespread estuary sediment bacteria.</title>
        <authorList>
            <person name="Baker B.J."/>
            <person name="Lazar C.S."/>
            <person name="Teske A.P."/>
            <person name="Dick G.J."/>
        </authorList>
    </citation>
    <scope>NUCLEOTIDE SEQUENCE [LARGE SCALE GENOMIC DNA]</scope>
    <source>
        <strain evidence="2">DG_78</strain>
    </source>
</reference>
<dbReference type="InterPro" id="IPR016181">
    <property type="entry name" value="Acyl_CoA_acyltransferase"/>
</dbReference>
<dbReference type="EMBL" id="LJNI01000118">
    <property type="protein sequence ID" value="KPJ71850.1"/>
    <property type="molecule type" value="Genomic_DNA"/>
</dbReference>
<dbReference type="SUPFAM" id="SSF55729">
    <property type="entry name" value="Acyl-CoA N-acyltransferases (Nat)"/>
    <property type="match status" value="1"/>
</dbReference>
<evidence type="ECO:0000313" key="3">
    <source>
        <dbReference type="Proteomes" id="UP000051012"/>
    </source>
</evidence>
<dbReference type="PROSITE" id="PS51186">
    <property type="entry name" value="GNAT"/>
    <property type="match status" value="1"/>
</dbReference>
<proteinExistence type="predicted"/>
<feature type="domain" description="N-acetyltransferase" evidence="1">
    <location>
        <begin position="5"/>
        <end position="98"/>
    </location>
</feature>
<sequence length="98" mass="11321">MLNEITIRPMRLDDLETVYQLERKLFPNPWPKCFFENDLKLANTIALVAEDDGVVFGYALATYIDTGFHITNIGIAEKFQRRGIASRFMAHLEQEAKE</sequence>
<dbReference type="InterPro" id="IPR000182">
    <property type="entry name" value="GNAT_dom"/>
</dbReference>
<feature type="non-terminal residue" evidence="2">
    <location>
        <position position="98"/>
    </location>
</feature>
<evidence type="ECO:0000313" key="2">
    <source>
        <dbReference type="EMBL" id="KPJ71850.1"/>
    </source>
</evidence>
<dbReference type="AlphaFoldDB" id="A0A0S7YB76"/>
<organism evidence="2 3">
    <name type="scientific">candidate division TA06 bacterium DG_78</name>
    <dbReference type="NCBI Taxonomy" id="1703772"/>
    <lineage>
        <taxon>Bacteria</taxon>
        <taxon>Bacteria division TA06</taxon>
    </lineage>
</organism>
<gene>
    <name evidence="2" type="ORF">AMJ52_08280</name>
</gene>
<protein>
    <recommendedName>
        <fullName evidence="1">N-acetyltransferase domain-containing protein</fullName>
    </recommendedName>
</protein>